<evidence type="ECO:0000256" key="3">
    <source>
        <dbReference type="ARBA" id="ARBA00022603"/>
    </source>
</evidence>
<dbReference type="OrthoDB" id="422086at2759"/>
<protein>
    <recommendedName>
        <fullName evidence="15">Protein-S-isoprenylcysteine O-methyltransferase</fullName>
    </recommendedName>
</protein>
<dbReference type="KEGG" id="more:E1B28_009042"/>
<evidence type="ECO:0000256" key="1">
    <source>
        <dbReference type="ARBA" id="ARBA00004127"/>
    </source>
</evidence>
<evidence type="ECO:0000256" key="4">
    <source>
        <dbReference type="ARBA" id="ARBA00022691"/>
    </source>
</evidence>
<dbReference type="GO" id="GO:0008168">
    <property type="term" value="F:methyltransferase activity"/>
    <property type="evidence" value="ECO:0007669"/>
    <property type="project" value="UniProtKB-KW"/>
</dbReference>
<dbReference type="Gene3D" id="1.20.120.1630">
    <property type="match status" value="1"/>
</dbReference>
<feature type="transmembrane region" description="Helical" evidence="12">
    <location>
        <begin position="34"/>
        <end position="52"/>
    </location>
</feature>
<dbReference type="GeneID" id="66078118"/>
<dbReference type="GO" id="GO:0012505">
    <property type="term" value="C:endomembrane system"/>
    <property type="evidence" value="ECO:0007669"/>
    <property type="project" value="UniProtKB-SubCell"/>
</dbReference>
<dbReference type="GO" id="GO:0032259">
    <property type="term" value="P:methylation"/>
    <property type="evidence" value="ECO:0007669"/>
    <property type="project" value="UniProtKB-KW"/>
</dbReference>
<evidence type="ECO:0000256" key="7">
    <source>
        <dbReference type="ARBA" id="ARBA00022989"/>
    </source>
</evidence>
<keyword evidence="3" id="KW-0808">Transferase</keyword>
<dbReference type="PANTHER" id="PTHR43847">
    <property type="entry name" value="BLL3993 PROTEIN"/>
    <property type="match status" value="1"/>
</dbReference>
<comment type="subcellular location">
    <subcellularLocation>
        <location evidence="1">Endomembrane system</location>
        <topology evidence="1">Multi-pass membrane protein</topology>
    </subcellularLocation>
</comment>
<dbReference type="RefSeq" id="XP_043009182.1">
    <property type="nucleotide sequence ID" value="XM_043153897.1"/>
</dbReference>
<evidence type="ECO:0000256" key="10">
    <source>
        <dbReference type="ARBA" id="ARBA00023209"/>
    </source>
</evidence>
<evidence type="ECO:0000256" key="5">
    <source>
        <dbReference type="ARBA" id="ARBA00022692"/>
    </source>
</evidence>
<gene>
    <name evidence="13" type="ORF">E1B28_009042</name>
</gene>
<evidence type="ECO:0000256" key="11">
    <source>
        <dbReference type="ARBA" id="ARBA00023264"/>
    </source>
</evidence>
<evidence type="ECO:0000256" key="6">
    <source>
        <dbReference type="ARBA" id="ARBA00022824"/>
    </source>
</evidence>
<name>A0A9P7RZT1_9AGAR</name>
<dbReference type="EMBL" id="CM032185">
    <property type="protein sequence ID" value="KAG7092712.1"/>
    <property type="molecule type" value="Genomic_DNA"/>
</dbReference>
<keyword evidence="7 12" id="KW-1133">Transmembrane helix</keyword>
<proteinExistence type="predicted"/>
<keyword evidence="2" id="KW-0444">Lipid biosynthesis</keyword>
<feature type="transmembrane region" description="Helical" evidence="12">
    <location>
        <begin position="184"/>
        <end position="205"/>
    </location>
</feature>
<evidence type="ECO:0000256" key="8">
    <source>
        <dbReference type="ARBA" id="ARBA00023098"/>
    </source>
</evidence>
<accession>A0A9P7RZT1</accession>
<evidence type="ECO:0008006" key="15">
    <source>
        <dbReference type="Google" id="ProtNLM"/>
    </source>
</evidence>
<keyword evidence="9 12" id="KW-0472">Membrane</keyword>
<keyword evidence="4" id="KW-0949">S-adenosyl-L-methionine</keyword>
<sequence length="268" mass="30122">MQICTGGVVDGGLRLWYPKKIRKLFPTPLSSMQAVLKIALFILSAVAFGTAYKPPHTKPAKAESQKSAPRNAREWAVGFRIKYVLPLQRAAYYFATANECLHILLTLNATTRDSIPSISPMFLLGAFLSCLGGFIRFWCYRELGECFTYELVPVGQHATDDSVVKHPKLITTGPYNYIRHPSYLGSWICFSGSVMCLLVRGSWIRESGFLNTVLGKLAVGSWISAVGQGVLLVTMRINDEDELIKKQFGEQWNRWCKKVQYRMIPGVF</sequence>
<feature type="transmembrane region" description="Helical" evidence="12">
    <location>
        <begin position="121"/>
        <end position="139"/>
    </location>
</feature>
<dbReference type="AlphaFoldDB" id="A0A9P7RZT1"/>
<evidence type="ECO:0000313" key="13">
    <source>
        <dbReference type="EMBL" id="KAG7092712.1"/>
    </source>
</evidence>
<keyword evidence="3" id="KW-0489">Methyltransferase</keyword>
<evidence type="ECO:0000256" key="12">
    <source>
        <dbReference type="SAM" id="Phobius"/>
    </source>
</evidence>
<dbReference type="InterPro" id="IPR052527">
    <property type="entry name" value="Metal_cation-efflux_comp"/>
</dbReference>
<dbReference type="InterPro" id="IPR007318">
    <property type="entry name" value="Phopholipid_MeTrfase"/>
</dbReference>
<evidence type="ECO:0000256" key="2">
    <source>
        <dbReference type="ARBA" id="ARBA00022516"/>
    </source>
</evidence>
<evidence type="ECO:0000313" key="14">
    <source>
        <dbReference type="Proteomes" id="UP001049176"/>
    </source>
</evidence>
<keyword evidence="8" id="KW-0443">Lipid metabolism</keyword>
<keyword evidence="5 12" id="KW-0812">Transmembrane</keyword>
<dbReference type="Proteomes" id="UP001049176">
    <property type="component" value="Chromosome 5"/>
</dbReference>
<dbReference type="Pfam" id="PF04191">
    <property type="entry name" value="PEMT"/>
    <property type="match status" value="1"/>
</dbReference>
<reference evidence="13" key="1">
    <citation type="journal article" date="2021" name="Genome Biol. Evol.">
        <title>The assembled and annotated genome of the fairy-ring fungus Marasmius oreades.</title>
        <authorList>
            <person name="Hiltunen M."/>
            <person name="Ament-Velasquez S.L."/>
            <person name="Johannesson H."/>
        </authorList>
    </citation>
    <scope>NUCLEOTIDE SEQUENCE</scope>
    <source>
        <strain evidence="13">03SP1</strain>
    </source>
</reference>
<dbReference type="GO" id="GO:0008654">
    <property type="term" value="P:phospholipid biosynthetic process"/>
    <property type="evidence" value="ECO:0007669"/>
    <property type="project" value="UniProtKB-KW"/>
</dbReference>
<keyword evidence="14" id="KW-1185">Reference proteome</keyword>
<keyword evidence="6" id="KW-0256">Endoplasmic reticulum</keyword>
<keyword evidence="11" id="KW-1208">Phospholipid metabolism</keyword>
<comment type="caution">
    <text evidence="13">The sequence shown here is derived from an EMBL/GenBank/DDBJ whole genome shotgun (WGS) entry which is preliminary data.</text>
</comment>
<dbReference type="PANTHER" id="PTHR43847:SF1">
    <property type="entry name" value="BLL3993 PROTEIN"/>
    <property type="match status" value="1"/>
</dbReference>
<organism evidence="13 14">
    <name type="scientific">Marasmius oreades</name>
    <name type="common">fairy-ring Marasmius</name>
    <dbReference type="NCBI Taxonomy" id="181124"/>
    <lineage>
        <taxon>Eukaryota</taxon>
        <taxon>Fungi</taxon>
        <taxon>Dikarya</taxon>
        <taxon>Basidiomycota</taxon>
        <taxon>Agaricomycotina</taxon>
        <taxon>Agaricomycetes</taxon>
        <taxon>Agaricomycetidae</taxon>
        <taxon>Agaricales</taxon>
        <taxon>Marasmiineae</taxon>
        <taxon>Marasmiaceae</taxon>
        <taxon>Marasmius</taxon>
    </lineage>
</organism>
<keyword evidence="10" id="KW-0594">Phospholipid biosynthesis</keyword>
<evidence type="ECO:0000256" key="9">
    <source>
        <dbReference type="ARBA" id="ARBA00023136"/>
    </source>
</evidence>